<evidence type="ECO:0000313" key="10">
    <source>
        <dbReference type="Proteomes" id="UP000186922"/>
    </source>
</evidence>
<feature type="compositionally biased region" description="Low complexity" evidence="7">
    <location>
        <begin position="343"/>
        <end position="360"/>
    </location>
</feature>
<evidence type="ECO:0000313" key="9">
    <source>
        <dbReference type="EMBL" id="GAU90890.1"/>
    </source>
</evidence>
<dbReference type="Pfam" id="PF16493">
    <property type="entry name" value="Meis_PKNOX_N"/>
    <property type="match status" value="1"/>
</dbReference>
<keyword evidence="4 6" id="KW-0371">Homeobox</keyword>
<keyword evidence="10" id="KW-1185">Reference proteome</keyword>
<dbReference type="GO" id="GO:0048663">
    <property type="term" value="P:neuron fate commitment"/>
    <property type="evidence" value="ECO:0007669"/>
    <property type="project" value="UniProtKB-ARBA"/>
</dbReference>
<evidence type="ECO:0000256" key="6">
    <source>
        <dbReference type="PROSITE-ProRule" id="PRU00108"/>
    </source>
</evidence>
<dbReference type="InterPro" id="IPR032453">
    <property type="entry name" value="PKNOX/Meis_N"/>
</dbReference>
<comment type="subcellular location">
    <subcellularLocation>
        <location evidence="1 6">Nucleus</location>
    </subcellularLocation>
</comment>
<dbReference type="SMART" id="SM00389">
    <property type="entry name" value="HOX"/>
    <property type="match status" value="1"/>
</dbReference>
<evidence type="ECO:0000256" key="7">
    <source>
        <dbReference type="SAM" id="MobiDB-lite"/>
    </source>
</evidence>
<dbReference type="Gene3D" id="1.10.10.60">
    <property type="entry name" value="Homeodomain-like"/>
    <property type="match status" value="1"/>
</dbReference>
<evidence type="ECO:0000256" key="2">
    <source>
        <dbReference type="ARBA" id="ARBA00009661"/>
    </source>
</evidence>
<dbReference type="FunFam" id="1.10.10.60:FF:000004">
    <property type="entry name" value="Meis2 homeobox isoform 2c"/>
    <property type="match status" value="1"/>
</dbReference>
<dbReference type="Proteomes" id="UP000186922">
    <property type="component" value="Unassembled WGS sequence"/>
</dbReference>
<name>A0A1D1UQT5_RAMVA</name>
<keyword evidence="5 6" id="KW-0539">Nucleus</keyword>
<dbReference type="InterPro" id="IPR001356">
    <property type="entry name" value="HD"/>
</dbReference>
<comment type="caution">
    <text evidence="9">The sequence shown here is derived from an EMBL/GenBank/DDBJ whole genome shotgun (WGS) entry which is preliminary data.</text>
</comment>
<dbReference type="InterPro" id="IPR050224">
    <property type="entry name" value="TALE_homeobox"/>
</dbReference>
<feature type="region of interest" description="Disordered" evidence="7">
    <location>
        <begin position="203"/>
        <end position="246"/>
    </location>
</feature>
<dbReference type="GO" id="GO:0000987">
    <property type="term" value="F:cis-regulatory region sequence-specific DNA binding"/>
    <property type="evidence" value="ECO:0007669"/>
    <property type="project" value="UniProtKB-ARBA"/>
</dbReference>
<dbReference type="AlphaFoldDB" id="A0A1D1UQT5"/>
<gene>
    <name evidence="9" type="primary">RvY_03246-1</name>
    <name evidence="9" type="synonym">RvY_03246.1</name>
    <name evidence="9" type="ORF">RvY_03246</name>
</gene>
<dbReference type="InterPro" id="IPR009057">
    <property type="entry name" value="Homeodomain-like_sf"/>
</dbReference>
<dbReference type="GO" id="GO:0006355">
    <property type="term" value="P:regulation of DNA-templated transcription"/>
    <property type="evidence" value="ECO:0007669"/>
    <property type="project" value="InterPro"/>
</dbReference>
<feature type="compositionally biased region" description="Basic and acidic residues" evidence="7">
    <location>
        <begin position="379"/>
        <end position="392"/>
    </location>
</feature>
<accession>A0A1D1UQT5</accession>
<feature type="domain" description="Homeobox" evidence="8">
    <location>
        <begin position="243"/>
        <end position="306"/>
    </location>
</feature>
<dbReference type="GO" id="GO:0005634">
    <property type="term" value="C:nucleus"/>
    <property type="evidence" value="ECO:0007669"/>
    <property type="project" value="UniProtKB-SubCell"/>
</dbReference>
<evidence type="ECO:0000256" key="3">
    <source>
        <dbReference type="ARBA" id="ARBA00023125"/>
    </source>
</evidence>
<dbReference type="OrthoDB" id="10056939at2759"/>
<evidence type="ECO:0000256" key="4">
    <source>
        <dbReference type="ARBA" id="ARBA00023155"/>
    </source>
</evidence>
<comment type="similarity">
    <text evidence="2">Belongs to the TALE/MEIS homeobox family.</text>
</comment>
<sequence>MPSLSSLDTSKSLLSSATPTLAALDSTLKDQCQALMHHPLFPLLRLLMEKLEEATGSLTIPSADLLHKEMEDCIRRLAYSPPFSSLPTQHPQLNDLMMQGVTVLRLHLFELEKVNELCRDFCQRYTACLRRNLHSEQMLRTDNGQPLDDEVFTMDSHSTMATPDHLITHLHSPNDTSPQRMITSSLNVMSNYQLPTATAFYPIPTEDSRSDRSPESMASAYGDYGEKQEGEGDFESGGESVAGGKMSRRGILPREAIGVLRAWLFSHIVHPYPSEDEKRQLAAQTRLSLLQVNNWFINARRRILQPMLESSHGGQAVSSRPKKGMPSRPVDPFWSESAVLQPTAQRSSRSVRSTSPSAAAPRREKRTRGSSESESEASEVFHDKAGHNKDNAQDSVDTDAAPSSLISAHHSTSNGQ</sequence>
<protein>
    <recommendedName>
        <fullName evidence="8">Homeobox domain-containing protein</fullName>
    </recommendedName>
</protein>
<evidence type="ECO:0000259" key="8">
    <source>
        <dbReference type="PROSITE" id="PS50071"/>
    </source>
</evidence>
<feature type="DNA-binding region" description="Homeobox" evidence="6">
    <location>
        <begin position="245"/>
        <end position="307"/>
    </location>
</feature>
<evidence type="ECO:0000256" key="5">
    <source>
        <dbReference type="ARBA" id="ARBA00023242"/>
    </source>
</evidence>
<feature type="region of interest" description="Disordered" evidence="7">
    <location>
        <begin position="310"/>
        <end position="416"/>
    </location>
</feature>
<feature type="compositionally biased region" description="Polar residues" evidence="7">
    <location>
        <begin position="404"/>
        <end position="416"/>
    </location>
</feature>
<dbReference type="CDD" id="cd00086">
    <property type="entry name" value="homeodomain"/>
    <property type="match status" value="1"/>
</dbReference>
<organism evidence="9 10">
    <name type="scientific">Ramazzottius varieornatus</name>
    <name type="common">Water bear</name>
    <name type="synonym">Tardigrade</name>
    <dbReference type="NCBI Taxonomy" id="947166"/>
    <lineage>
        <taxon>Eukaryota</taxon>
        <taxon>Metazoa</taxon>
        <taxon>Ecdysozoa</taxon>
        <taxon>Tardigrada</taxon>
        <taxon>Eutardigrada</taxon>
        <taxon>Parachela</taxon>
        <taxon>Hypsibioidea</taxon>
        <taxon>Ramazzottiidae</taxon>
        <taxon>Ramazzottius</taxon>
    </lineage>
</organism>
<dbReference type="Pfam" id="PF05920">
    <property type="entry name" value="Homeobox_KN"/>
    <property type="match status" value="1"/>
</dbReference>
<dbReference type="STRING" id="947166.A0A1D1UQT5"/>
<dbReference type="SUPFAM" id="SSF46689">
    <property type="entry name" value="Homeodomain-like"/>
    <property type="match status" value="1"/>
</dbReference>
<keyword evidence="3 6" id="KW-0238">DNA-binding</keyword>
<reference evidence="9 10" key="1">
    <citation type="journal article" date="2016" name="Nat. Commun.">
        <title>Extremotolerant tardigrade genome and improved radiotolerance of human cultured cells by tardigrade-unique protein.</title>
        <authorList>
            <person name="Hashimoto T."/>
            <person name="Horikawa D.D."/>
            <person name="Saito Y."/>
            <person name="Kuwahara H."/>
            <person name="Kozuka-Hata H."/>
            <person name="Shin-I T."/>
            <person name="Minakuchi Y."/>
            <person name="Ohishi K."/>
            <person name="Motoyama A."/>
            <person name="Aizu T."/>
            <person name="Enomoto A."/>
            <person name="Kondo K."/>
            <person name="Tanaka S."/>
            <person name="Hara Y."/>
            <person name="Koshikawa S."/>
            <person name="Sagara H."/>
            <person name="Miura T."/>
            <person name="Yokobori S."/>
            <person name="Miyagawa K."/>
            <person name="Suzuki Y."/>
            <person name="Kubo T."/>
            <person name="Oyama M."/>
            <person name="Kohara Y."/>
            <person name="Fujiyama A."/>
            <person name="Arakawa K."/>
            <person name="Katayama T."/>
            <person name="Toyoda A."/>
            <person name="Kunieda T."/>
        </authorList>
    </citation>
    <scope>NUCLEOTIDE SEQUENCE [LARGE SCALE GENOMIC DNA]</scope>
    <source>
        <strain evidence="9 10">YOKOZUNA-1</strain>
    </source>
</reference>
<dbReference type="PANTHER" id="PTHR11850">
    <property type="entry name" value="HOMEOBOX PROTEIN TRANSCRIPTION FACTORS"/>
    <property type="match status" value="1"/>
</dbReference>
<proteinExistence type="inferred from homology"/>
<dbReference type="PROSITE" id="PS50071">
    <property type="entry name" value="HOMEOBOX_2"/>
    <property type="match status" value="1"/>
</dbReference>
<evidence type="ECO:0000256" key="1">
    <source>
        <dbReference type="ARBA" id="ARBA00004123"/>
    </source>
</evidence>
<dbReference type="EMBL" id="BDGG01000001">
    <property type="protein sequence ID" value="GAU90890.1"/>
    <property type="molecule type" value="Genomic_DNA"/>
</dbReference>
<dbReference type="InterPro" id="IPR008422">
    <property type="entry name" value="KN_HD"/>
</dbReference>